<evidence type="ECO:0000313" key="2">
    <source>
        <dbReference type="Proteomes" id="UP000050816"/>
    </source>
</evidence>
<dbReference type="PATRIC" id="fig|1423760.3.peg.929"/>
<accession>A0A0R1U3C2</accession>
<reference evidence="1 2" key="1">
    <citation type="journal article" date="2015" name="Genome Announc.">
        <title>Expanding the biotechnology potential of lactobacilli through comparative genomics of 213 strains and associated genera.</title>
        <authorList>
            <person name="Sun Z."/>
            <person name="Harris H.M."/>
            <person name="McCann A."/>
            <person name="Guo C."/>
            <person name="Argimon S."/>
            <person name="Zhang W."/>
            <person name="Yang X."/>
            <person name="Jeffery I.B."/>
            <person name="Cooney J.C."/>
            <person name="Kagawa T.F."/>
            <person name="Liu W."/>
            <person name="Song Y."/>
            <person name="Salvetti E."/>
            <person name="Wrobel A."/>
            <person name="Rasinkangas P."/>
            <person name="Parkhill J."/>
            <person name="Rea M.C."/>
            <person name="O'Sullivan O."/>
            <person name="Ritari J."/>
            <person name="Douillard F.P."/>
            <person name="Paul Ross R."/>
            <person name="Yang R."/>
            <person name="Briner A.E."/>
            <person name="Felis G.E."/>
            <person name="de Vos W.M."/>
            <person name="Barrangou R."/>
            <person name="Klaenhammer T.R."/>
            <person name="Caufield P.W."/>
            <person name="Cui Y."/>
            <person name="Zhang H."/>
            <person name="O'Toole P.W."/>
        </authorList>
    </citation>
    <scope>NUCLEOTIDE SEQUENCE [LARGE SCALE GENOMIC DNA]</scope>
    <source>
        <strain evidence="1 2">DSM 15946</strain>
    </source>
</reference>
<gene>
    <name evidence="1" type="ORF">FC43_GL000903</name>
</gene>
<dbReference type="EMBL" id="AZFK01000087">
    <property type="protein sequence ID" value="KRL87801.1"/>
    <property type="molecule type" value="Genomic_DNA"/>
</dbReference>
<comment type="caution">
    <text evidence="1">The sequence shown here is derived from an EMBL/GenBank/DDBJ whole genome shotgun (WGS) entry which is preliminary data.</text>
</comment>
<sequence length="133" mass="14705">MDLKERVRESINSLDLPVKCLLGYLDGKHSPELRLQMLPGSTVIDEDYAGNKTETYAMEVIMAGPDEGLINETLGKIAELLADHDYIVTSKDDSFDFSGVEVASFPHPILADAQGDVTYVFDFKVTVDTYKKG</sequence>
<dbReference type="Proteomes" id="UP000050816">
    <property type="component" value="Unassembled WGS sequence"/>
</dbReference>
<name>A0A0R1U3C2_9LACO</name>
<evidence type="ECO:0008006" key="3">
    <source>
        <dbReference type="Google" id="ProtNLM"/>
    </source>
</evidence>
<proteinExistence type="predicted"/>
<evidence type="ECO:0000313" key="1">
    <source>
        <dbReference type="EMBL" id="KRL87801.1"/>
    </source>
</evidence>
<protein>
    <recommendedName>
        <fullName evidence="3">Minor capsid protein</fullName>
    </recommendedName>
</protein>
<dbReference type="AlphaFoldDB" id="A0A0R1U3C2"/>
<dbReference type="RefSeq" id="WP_056955567.1">
    <property type="nucleotide sequence ID" value="NZ_AZFK01000087.1"/>
</dbReference>
<organism evidence="1 2">
    <name type="scientific">Limosilactobacillus ingluviei DSM 15946</name>
    <dbReference type="NCBI Taxonomy" id="1423760"/>
    <lineage>
        <taxon>Bacteria</taxon>
        <taxon>Bacillati</taxon>
        <taxon>Bacillota</taxon>
        <taxon>Bacilli</taxon>
        <taxon>Lactobacillales</taxon>
        <taxon>Lactobacillaceae</taxon>
        <taxon>Limosilactobacillus</taxon>
    </lineage>
</organism>